<dbReference type="OrthoDB" id="1929811at2"/>
<dbReference type="AlphaFoldDB" id="A0A3M9MUN0"/>
<gene>
    <name evidence="2" type="ORF">EFB08_07365</name>
</gene>
<evidence type="ECO:0008006" key="4">
    <source>
        <dbReference type="Google" id="ProtNLM"/>
    </source>
</evidence>
<dbReference type="RefSeq" id="WP_123126291.1">
    <property type="nucleotide sequence ID" value="NZ_RJJD01000003.1"/>
</dbReference>
<keyword evidence="1" id="KW-0812">Transmembrane</keyword>
<protein>
    <recommendedName>
        <fullName evidence="4">Glycosyltransferase RgtA/B/C/D-like domain-containing protein</fullName>
    </recommendedName>
</protein>
<feature type="transmembrane region" description="Helical" evidence="1">
    <location>
        <begin position="338"/>
        <end position="358"/>
    </location>
</feature>
<feature type="transmembrane region" description="Helical" evidence="1">
    <location>
        <begin position="121"/>
        <end position="138"/>
    </location>
</feature>
<accession>A0A3M9MUN0</accession>
<feature type="transmembrane region" description="Helical" evidence="1">
    <location>
        <begin position="392"/>
        <end position="410"/>
    </location>
</feature>
<keyword evidence="1" id="KW-1133">Transmembrane helix</keyword>
<feature type="transmembrane region" description="Helical" evidence="1">
    <location>
        <begin position="201"/>
        <end position="219"/>
    </location>
</feature>
<evidence type="ECO:0000313" key="2">
    <source>
        <dbReference type="EMBL" id="RNI29231.1"/>
    </source>
</evidence>
<proteinExistence type="predicted"/>
<evidence type="ECO:0000256" key="1">
    <source>
        <dbReference type="SAM" id="Phobius"/>
    </source>
</evidence>
<dbReference type="EMBL" id="RJJD01000003">
    <property type="protein sequence ID" value="RNI29231.1"/>
    <property type="molecule type" value="Genomic_DNA"/>
</dbReference>
<feature type="transmembrane region" description="Helical" evidence="1">
    <location>
        <begin position="18"/>
        <end position="36"/>
    </location>
</feature>
<feature type="transmembrane region" description="Helical" evidence="1">
    <location>
        <begin position="298"/>
        <end position="318"/>
    </location>
</feature>
<feature type="transmembrane region" description="Helical" evidence="1">
    <location>
        <begin position="364"/>
        <end position="385"/>
    </location>
</feature>
<keyword evidence="1" id="KW-0472">Membrane</keyword>
<name>A0A3M9MUN0_9BACT</name>
<keyword evidence="3" id="KW-1185">Reference proteome</keyword>
<reference evidence="2 3" key="1">
    <citation type="submission" date="2018-11" db="EMBL/GenBank/DDBJ databases">
        <title>Rufibacter latericius sp. nov., isolated from water in Baiyang Lake.</title>
        <authorList>
            <person name="Yang Y."/>
        </authorList>
    </citation>
    <scope>NUCLEOTIDE SEQUENCE [LARGE SCALE GENOMIC DNA]</scope>
    <source>
        <strain evidence="2 3">R-22-1c-1</strain>
    </source>
</reference>
<dbReference type="Proteomes" id="UP000272117">
    <property type="component" value="Unassembled WGS sequence"/>
</dbReference>
<comment type="caution">
    <text evidence="2">The sequence shown here is derived from an EMBL/GenBank/DDBJ whole genome shotgun (WGS) entry which is preliminary data.</text>
</comment>
<feature type="transmembrane region" description="Helical" evidence="1">
    <location>
        <begin position="226"/>
        <end position="253"/>
    </location>
</feature>
<organism evidence="2 3">
    <name type="scientific">Rufibacter latericius</name>
    <dbReference type="NCBI Taxonomy" id="2487040"/>
    <lineage>
        <taxon>Bacteria</taxon>
        <taxon>Pseudomonadati</taxon>
        <taxon>Bacteroidota</taxon>
        <taxon>Cytophagia</taxon>
        <taxon>Cytophagales</taxon>
        <taxon>Hymenobacteraceae</taxon>
        <taxon>Rufibacter</taxon>
    </lineage>
</organism>
<sequence>MNFVGLTGLNNSSKIEKFLFYITLIAVPFIIYYYFLPWKTNTIYGDDLIMFRDHYVLKTFNERIHWHLAFQKYRPVHGLVMNFVIEWFGKDINAYYIFNIVIQTIITFVFALILNLFLRSPLFSLLFSLVGGLSRFAFFNVSQLLNGGALEGLAMVFFLLSLYYLLKVQIAVDLTEKRKRNIIITSILFSNLALYTHERYVVIFPIIALVILIAPNLLSFSLRKRVLFGVLSFASILVNVLIKDIFFSMPFFVGTGGANMSLSISSALNYLMEGVVSILHFNIGPEYLVGVSFFSLSIWFKCIVFVLVLGCLSIMILFVKDSFKKIIDKNRSFKNVLFAFLTLIPLFFILLLPAIVTIRLEQRWLQASLCIFILLFTIALANINFQNKTLKNASYLMFVSLFLLVDYNYLAKGVNYLYLKDSERIAYNFQQAMEDETIKFDTDKVYIWENKIDLNYENSIIWSLAEGYLFSFYQNESKEIAFVDSTYQKQNALMGAFIDKEPGSEQIVLLHSKLVDLTDDYLSDSLKSFKSLGLEKFMELESKKASLRRYKQDSLLITVNDFNSYAVNGFYENENGIRWTNGNSTIDLLGNFPAKKLFQVELSTYLPPAFKELTPSLTLIDDYYKEIKSDSLTKSGDKFVYSFNFLRPVKVRKILISAKKVKATPPDTRVLSFPFISLKMKSKSL</sequence>
<feature type="transmembrane region" description="Helical" evidence="1">
    <location>
        <begin position="94"/>
        <end position="114"/>
    </location>
</feature>
<feature type="transmembrane region" description="Helical" evidence="1">
    <location>
        <begin position="144"/>
        <end position="166"/>
    </location>
</feature>
<evidence type="ECO:0000313" key="3">
    <source>
        <dbReference type="Proteomes" id="UP000272117"/>
    </source>
</evidence>